<dbReference type="PANTHER" id="PTHR35006:SF1">
    <property type="entry name" value="BLL2941 PROTEIN"/>
    <property type="match status" value="1"/>
</dbReference>
<feature type="domain" description="VOC" evidence="1">
    <location>
        <begin position="1"/>
        <end position="126"/>
    </location>
</feature>
<dbReference type="SUPFAM" id="SSF54593">
    <property type="entry name" value="Glyoxalase/Bleomycin resistance protein/Dihydroxybiphenyl dioxygenase"/>
    <property type="match status" value="1"/>
</dbReference>
<accession>A0AAI9BWQ8</accession>
<dbReference type="Pfam" id="PF00903">
    <property type="entry name" value="Glyoxalase"/>
    <property type="match status" value="1"/>
</dbReference>
<dbReference type="EMBL" id="ABLOJW010000002">
    <property type="protein sequence ID" value="EKT4091022.1"/>
    <property type="molecule type" value="Genomic_DNA"/>
</dbReference>
<evidence type="ECO:0000313" key="2">
    <source>
        <dbReference type="EMBL" id="EKT4091022.1"/>
    </source>
</evidence>
<dbReference type="InterPro" id="IPR037523">
    <property type="entry name" value="VOC_core"/>
</dbReference>
<dbReference type="Gene3D" id="3.10.180.10">
    <property type="entry name" value="2,3-Dihydroxybiphenyl 1,2-Dioxygenase, domain 1"/>
    <property type="match status" value="1"/>
</dbReference>
<dbReference type="RefSeq" id="WP_180854405.1">
    <property type="nucleotide sequence ID" value="NZ_CP080573.1"/>
</dbReference>
<organism evidence="2 3">
    <name type="scientific">Stenotrophomonas maltophilia</name>
    <name type="common">Pseudomonas maltophilia</name>
    <name type="synonym">Xanthomonas maltophilia</name>
    <dbReference type="NCBI Taxonomy" id="40324"/>
    <lineage>
        <taxon>Bacteria</taxon>
        <taxon>Pseudomonadati</taxon>
        <taxon>Pseudomonadota</taxon>
        <taxon>Gammaproteobacteria</taxon>
        <taxon>Lysobacterales</taxon>
        <taxon>Lysobacteraceae</taxon>
        <taxon>Stenotrophomonas</taxon>
        <taxon>Stenotrophomonas maltophilia group</taxon>
    </lineage>
</organism>
<evidence type="ECO:0000313" key="3">
    <source>
        <dbReference type="Proteomes" id="UP001218208"/>
    </source>
</evidence>
<dbReference type="InterPro" id="IPR029068">
    <property type="entry name" value="Glyas_Bleomycin-R_OHBP_Dase"/>
</dbReference>
<comment type="caution">
    <text evidence="2">The sequence shown here is derived from an EMBL/GenBank/DDBJ whole genome shotgun (WGS) entry which is preliminary data.</text>
</comment>
<gene>
    <name evidence="2" type="ORF">QEG23_000495</name>
</gene>
<name>A0AAI9BWQ8_STEMA</name>
<dbReference type="InterPro" id="IPR004360">
    <property type="entry name" value="Glyas_Fos-R_dOase_dom"/>
</dbReference>
<reference evidence="2" key="1">
    <citation type="submission" date="2022-07" db="EMBL/GenBank/DDBJ databases">
        <authorList>
            <consortium name="DAFM: The Division of Animal and Food Microbiology"/>
        </authorList>
    </citation>
    <scope>NUCLEOTIDE SEQUENCE</scope>
    <source>
        <strain evidence="2">19MO01SH01-2</strain>
    </source>
</reference>
<dbReference type="PANTHER" id="PTHR35006">
    <property type="entry name" value="GLYOXALASE FAMILY PROTEIN (AFU_ORTHOLOGUE AFUA_5G14830)"/>
    <property type="match status" value="1"/>
</dbReference>
<proteinExistence type="predicted"/>
<dbReference type="Proteomes" id="UP001218208">
    <property type="component" value="Unassembled WGS sequence"/>
</dbReference>
<evidence type="ECO:0000259" key="1">
    <source>
        <dbReference type="PROSITE" id="PS51819"/>
    </source>
</evidence>
<protein>
    <submittedName>
        <fullName evidence="2">VOC family protein</fullName>
    </submittedName>
</protein>
<sequence>MFSHVTLGSNDLVRSRRFYDAVMGVLGARPALSLNFNSERILYQHAGSLLVLATPLNGEAASAANGGTIGLLMANPAQVDAFHAAALANGGTSCEEPPGVRETPAGSLYLAYLRDPDGNKLCAFHTLADSAPTLDTAGASS</sequence>
<dbReference type="CDD" id="cd07262">
    <property type="entry name" value="VOC_like"/>
    <property type="match status" value="1"/>
</dbReference>
<dbReference type="PROSITE" id="PS51819">
    <property type="entry name" value="VOC"/>
    <property type="match status" value="1"/>
</dbReference>
<dbReference type="AlphaFoldDB" id="A0AAI9BWQ8"/>